<dbReference type="GO" id="GO:0035438">
    <property type="term" value="F:cyclic-di-GMP binding"/>
    <property type="evidence" value="ECO:0007669"/>
    <property type="project" value="InterPro"/>
</dbReference>
<dbReference type="InterPro" id="IPR009875">
    <property type="entry name" value="PilZ_domain"/>
</dbReference>
<dbReference type="SUPFAM" id="SSF141371">
    <property type="entry name" value="PilZ domain-like"/>
    <property type="match status" value="1"/>
</dbReference>
<dbReference type="RefSeq" id="WP_173291964.1">
    <property type="nucleotide sequence ID" value="NZ_AP021888.1"/>
</dbReference>
<proteinExistence type="predicted"/>
<reference evidence="3" key="1">
    <citation type="submission" date="2019-11" db="EMBL/GenBank/DDBJ databases">
        <title>Isolation and characterization of two novel species in the genus Thiomicrorhabdus.</title>
        <authorList>
            <person name="Mochizuki J."/>
            <person name="Kojima H."/>
            <person name="Fukui M."/>
        </authorList>
    </citation>
    <scope>NUCLEOTIDE SEQUENCE [LARGE SCALE GENOMIC DNA]</scope>
    <source>
        <strain evidence="3">AkT22</strain>
    </source>
</reference>
<keyword evidence="3" id="KW-1185">Reference proteome</keyword>
<dbReference type="AlphaFoldDB" id="A0A6F8PQ42"/>
<organism evidence="2 3">
    <name type="scientific">Thiosulfativibrio zosterae</name>
    <dbReference type="NCBI Taxonomy" id="2675053"/>
    <lineage>
        <taxon>Bacteria</taxon>
        <taxon>Pseudomonadati</taxon>
        <taxon>Pseudomonadota</taxon>
        <taxon>Gammaproteobacteria</taxon>
        <taxon>Thiotrichales</taxon>
        <taxon>Piscirickettsiaceae</taxon>
        <taxon>Thiosulfativibrio</taxon>
    </lineage>
</organism>
<sequence length="119" mass="13528">MTKAVSYPMDRKAKLIGETVTVDGQLKELSIEGVGVESPVKAKLGTRLQVAFEIPALEYFQNLSLYGLVTHIHNISNGYYLGIDFEILTPREKRILEDFIEYKKRLHKQGLHHFKPAGE</sequence>
<evidence type="ECO:0000259" key="1">
    <source>
        <dbReference type="Pfam" id="PF07238"/>
    </source>
</evidence>
<evidence type="ECO:0000313" key="2">
    <source>
        <dbReference type="EMBL" id="BBP44225.1"/>
    </source>
</evidence>
<dbReference type="Gene3D" id="2.40.10.220">
    <property type="entry name" value="predicted glycosyltransferase like domains"/>
    <property type="match status" value="1"/>
</dbReference>
<accession>A0A6F8PQ42</accession>
<name>A0A6F8PQ42_9GAMM</name>
<dbReference type="EMBL" id="AP021888">
    <property type="protein sequence ID" value="BBP44225.1"/>
    <property type="molecule type" value="Genomic_DNA"/>
</dbReference>
<evidence type="ECO:0000313" key="3">
    <source>
        <dbReference type="Proteomes" id="UP000501466"/>
    </source>
</evidence>
<dbReference type="KEGG" id="tzo:THMIRHAT_19710"/>
<dbReference type="Proteomes" id="UP000501466">
    <property type="component" value="Chromosome"/>
</dbReference>
<gene>
    <name evidence="2" type="ORF">THMIRHAT_19710</name>
</gene>
<dbReference type="Pfam" id="PF07238">
    <property type="entry name" value="PilZ"/>
    <property type="match status" value="1"/>
</dbReference>
<feature type="domain" description="PilZ" evidence="1">
    <location>
        <begin position="8"/>
        <end position="101"/>
    </location>
</feature>
<protein>
    <recommendedName>
        <fullName evidence="1">PilZ domain-containing protein</fullName>
    </recommendedName>
</protein>